<proteinExistence type="predicted"/>
<dbReference type="STRING" id="1192034.CAP_3110"/>
<sequence length="127" mass="13928">MRSDGDWEGWLDFFLDGVATIADEAIASARELFALVATARSRLLARDDISVAAMRLFELLPQHPIVTIASVIEALKTTKPTAGRAVDLLTQAGILVESTGKKRDRALVYQDYLDRLQVGTELESPGR</sequence>
<evidence type="ECO:0008006" key="3">
    <source>
        <dbReference type="Google" id="ProtNLM"/>
    </source>
</evidence>
<dbReference type="Proteomes" id="UP000019678">
    <property type="component" value="Unassembled WGS sequence"/>
</dbReference>
<name>A0A017T9I5_9BACT</name>
<dbReference type="eggNOG" id="COG3177">
    <property type="taxonomic scope" value="Bacteria"/>
</dbReference>
<dbReference type="InterPro" id="IPR036388">
    <property type="entry name" value="WH-like_DNA-bd_sf"/>
</dbReference>
<evidence type="ECO:0000313" key="1">
    <source>
        <dbReference type="EMBL" id="EYF05562.1"/>
    </source>
</evidence>
<comment type="caution">
    <text evidence="1">The sequence shown here is derived from an EMBL/GenBank/DDBJ whole genome shotgun (WGS) entry which is preliminary data.</text>
</comment>
<protein>
    <recommendedName>
        <fullName evidence="3">Filamentation induced by cAMP protein Fic</fullName>
    </recommendedName>
</protein>
<dbReference type="InterPro" id="IPR036390">
    <property type="entry name" value="WH_DNA-bd_sf"/>
</dbReference>
<dbReference type="OrthoDB" id="9813719at2"/>
<evidence type="ECO:0000313" key="2">
    <source>
        <dbReference type="Proteomes" id="UP000019678"/>
    </source>
</evidence>
<reference evidence="1 2" key="1">
    <citation type="submission" date="2013-05" db="EMBL/GenBank/DDBJ databases">
        <title>Genome assembly of Chondromyces apiculatus DSM 436.</title>
        <authorList>
            <person name="Sharma G."/>
            <person name="Khatri I."/>
            <person name="Kaur C."/>
            <person name="Mayilraj S."/>
            <person name="Subramanian S."/>
        </authorList>
    </citation>
    <scope>NUCLEOTIDE SEQUENCE [LARGE SCALE GENOMIC DNA]</scope>
    <source>
        <strain evidence="1 2">DSM 436</strain>
    </source>
</reference>
<accession>A0A017T9I5</accession>
<keyword evidence="2" id="KW-1185">Reference proteome</keyword>
<gene>
    <name evidence="1" type="ORF">CAP_3110</name>
</gene>
<dbReference type="AlphaFoldDB" id="A0A017T9I5"/>
<organism evidence="1 2">
    <name type="scientific">Chondromyces apiculatus DSM 436</name>
    <dbReference type="NCBI Taxonomy" id="1192034"/>
    <lineage>
        <taxon>Bacteria</taxon>
        <taxon>Pseudomonadati</taxon>
        <taxon>Myxococcota</taxon>
        <taxon>Polyangia</taxon>
        <taxon>Polyangiales</taxon>
        <taxon>Polyangiaceae</taxon>
        <taxon>Chondromyces</taxon>
    </lineage>
</organism>
<dbReference type="EMBL" id="ASRX01000022">
    <property type="protein sequence ID" value="EYF05562.1"/>
    <property type="molecule type" value="Genomic_DNA"/>
</dbReference>
<dbReference type="RefSeq" id="WP_052375374.1">
    <property type="nucleotide sequence ID" value="NZ_ASRX01000022.1"/>
</dbReference>
<dbReference type="Gene3D" id="1.10.10.10">
    <property type="entry name" value="Winged helix-like DNA-binding domain superfamily/Winged helix DNA-binding domain"/>
    <property type="match status" value="1"/>
</dbReference>
<dbReference type="SUPFAM" id="SSF46785">
    <property type="entry name" value="Winged helix' DNA-binding domain"/>
    <property type="match status" value="1"/>
</dbReference>